<feature type="transmembrane region" description="Helical" evidence="1">
    <location>
        <begin position="35"/>
        <end position="55"/>
    </location>
</feature>
<gene>
    <name evidence="2" type="ORF">M2283_004398</name>
</gene>
<evidence type="ECO:0000256" key="1">
    <source>
        <dbReference type="SAM" id="Phobius"/>
    </source>
</evidence>
<name>A0ABT6LL88_9ACTN</name>
<protein>
    <submittedName>
        <fullName evidence="2">Membrane protein YdbS with pleckstrin-like domain</fullName>
    </submittedName>
</protein>
<evidence type="ECO:0000313" key="2">
    <source>
        <dbReference type="EMBL" id="MDH6217080.1"/>
    </source>
</evidence>
<sequence>MNRGPSWERRALHALVLLLAIAYGIRWAYELIRPVVPFLIGGAVVVSLVSVVLMVRQRRRW</sequence>
<keyword evidence="1" id="KW-1133">Transmembrane helix</keyword>
<evidence type="ECO:0000313" key="3">
    <source>
        <dbReference type="Proteomes" id="UP001160499"/>
    </source>
</evidence>
<keyword evidence="1" id="KW-0472">Membrane</keyword>
<keyword evidence="1" id="KW-0812">Transmembrane</keyword>
<comment type="caution">
    <text evidence="2">The sequence shown here is derived from an EMBL/GenBank/DDBJ whole genome shotgun (WGS) entry which is preliminary data.</text>
</comment>
<proteinExistence type="predicted"/>
<organism evidence="2 3">
    <name type="scientific">Streptomyces pseudovenezuelae</name>
    <dbReference type="NCBI Taxonomy" id="67350"/>
    <lineage>
        <taxon>Bacteria</taxon>
        <taxon>Bacillati</taxon>
        <taxon>Actinomycetota</taxon>
        <taxon>Actinomycetes</taxon>
        <taxon>Kitasatosporales</taxon>
        <taxon>Streptomycetaceae</taxon>
        <taxon>Streptomyces</taxon>
        <taxon>Streptomyces aurantiacus group</taxon>
    </lineage>
</organism>
<dbReference type="Proteomes" id="UP001160499">
    <property type="component" value="Unassembled WGS sequence"/>
</dbReference>
<accession>A0ABT6LL88</accession>
<reference evidence="2 3" key="1">
    <citation type="submission" date="2023-04" db="EMBL/GenBank/DDBJ databases">
        <title>Forest soil microbial communities from Buena Vista Peninsula, Colon Province, Panama.</title>
        <authorList>
            <person name="Bouskill N."/>
        </authorList>
    </citation>
    <scope>NUCLEOTIDE SEQUENCE [LARGE SCALE GENOMIC DNA]</scope>
    <source>
        <strain evidence="2 3">GGS1</strain>
    </source>
</reference>
<keyword evidence="3" id="KW-1185">Reference proteome</keyword>
<dbReference type="EMBL" id="JARXVH010000006">
    <property type="protein sequence ID" value="MDH6217080.1"/>
    <property type="molecule type" value="Genomic_DNA"/>
</dbReference>
<feature type="transmembrane region" description="Helical" evidence="1">
    <location>
        <begin position="12"/>
        <end position="29"/>
    </location>
</feature>